<dbReference type="GO" id="GO:0005886">
    <property type="term" value="C:plasma membrane"/>
    <property type="evidence" value="ECO:0007669"/>
    <property type="project" value="TreeGrafter"/>
</dbReference>
<keyword evidence="5 6" id="KW-0472">Membrane</keyword>
<dbReference type="PANTHER" id="PTHR10283:SF82">
    <property type="entry name" value="SOLUTE CARRIER FAMILY 13 MEMBER 2"/>
    <property type="match status" value="1"/>
</dbReference>
<feature type="transmembrane region" description="Helical" evidence="6">
    <location>
        <begin position="328"/>
        <end position="350"/>
    </location>
</feature>
<sequence>MSSPETELVATHVSPRKPEPAPHLPWRGLGIAAVAGLVAWLAYLFLPYADEPRKGLALLIFVGILWLTEAFHVSITALLVPVVSVLLGFEDFGTTKALAAFADPVIFLFFGGFALATALHAQGLDHKIALGLLAAAGGRMGIAALYLFLATAGLSMWISNTATAAMMLPLALGLLAELKNDDRNTKVFLLLGIAYSASLGGLGTLVGSPPNAIAARALNMDFAGWMRLGLPLMCFILPVMLVVLYTIFRPRFGDRISIAEVHIPWTTPRIMALVLFACTALAWIFSSRLAKWLHIASADTVIALMAAILVVALGLANWRQISENTDWGVLYLFGGGLTLSAVLRASGASAVLGQQVAALIGGVSPFVMYLTVAIFIVFLTEFTSNTASAALLVPVFAAIAGQMGLPPKILVLMIGLGASLAFMMPVATPPNAIVFATGQIRQRDMLRAGFVLNLICSLLLATWGWLFF</sequence>
<dbReference type="RefSeq" id="WP_183351490.1">
    <property type="nucleotide sequence ID" value="NZ_JACHEO010000014.1"/>
</dbReference>
<dbReference type="GO" id="GO:0015141">
    <property type="term" value="F:succinate transmembrane transporter activity"/>
    <property type="evidence" value="ECO:0007669"/>
    <property type="project" value="UniProtKB-ARBA"/>
</dbReference>
<feature type="transmembrane region" description="Helical" evidence="6">
    <location>
        <begin position="24"/>
        <end position="46"/>
    </location>
</feature>
<dbReference type="Pfam" id="PF00939">
    <property type="entry name" value="Na_sulph_symp"/>
    <property type="match status" value="1"/>
</dbReference>
<feature type="transmembrane region" description="Helical" evidence="6">
    <location>
        <begin position="292"/>
        <end position="316"/>
    </location>
</feature>
<organism evidence="7 8">
    <name type="scientific">Desulfoprunum benzoelyticum</name>
    <dbReference type="NCBI Taxonomy" id="1506996"/>
    <lineage>
        <taxon>Bacteria</taxon>
        <taxon>Pseudomonadati</taxon>
        <taxon>Thermodesulfobacteriota</taxon>
        <taxon>Desulfobulbia</taxon>
        <taxon>Desulfobulbales</taxon>
        <taxon>Desulfobulbaceae</taxon>
        <taxon>Desulfoprunum</taxon>
    </lineage>
</organism>
<dbReference type="InterPro" id="IPR031312">
    <property type="entry name" value="Na/sul_symport_CS"/>
</dbReference>
<evidence type="ECO:0000256" key="4">
    <source>
        <dbReference type="ARBA" id="ARBA00022989"/>
    </source>
</evidence>
<feature type="transmembrane region" description="Helical" evidence="6">
    <location>
        <begin position="448"/>
        <end position="466"/>
    </location>
</feature>
<dbReference type="CDD" id="cd01115">
    <property type="entry name" value="SLC13_permease"/>
    <property type="match status" value="1"/>
</dbReference>
<dbReference type="Proteomes" id="UP000539642">
    <property type="component" value="Unassembled WGS sequence"/>
</dbReference>
<evidence type="ECO:0000256" key="1">
    <source>
        <dbReference type="ARBA" id="ARBA00004141"/>
    </source>
</evidence>
<dbReference type="InterPro" id="IPR001898">
    <property type="entry name" value="SLC13A/DASS"/>
</dbReference>
<dbReference type="PANTHER" id="PTHR10283">
    <property type="entry name" value="SOLUTE CARRIER FAMILY 13 MEMBER"/>
    <property type="match status" value="1"/>
</dbReference>
<feature type="transmembrane region" description="Helical" evidence="6">
    <location>
        <begin position="58"/>
        <end position="89"/>
    </location>
</feature>
<keyword evidence="2" id="KW-0813">Transport</keyword>
<dbReference type="NCBIfam" id="TIGR00785">
    <property type="entry name" value="dass"/>
    <property type="match status" value="1"/>
</dbReference>
<reference evidence="7 8" key="1">
    <citation type="submission" date="2020-08" db="EMBL/GenBank/DDBJ databases">
        <title>Genomic Encyclopedia of Type Strains, Phase IV (KMG-IV): sequencing the most valuable type-strain genomes for metagenomic binning, comparative biology and taxonomic classification.</title>
        <authorList>
            <person name="Goeker M."/>
        </authorList>
    </citation>
    <scope>NUCLEOTIDE SEQUENCE [LARGE SCALE GENOMIC DNA]</scope>
    <source>
        <strain evidence="7 8">DSM 28570</strain>
    </source>
</reference>
<feature type="transmembrane region" description="Helical" evidence="6">
    <location>
        <begin position="356"/>
        <end position="379"/>
    </location>
</feature>
<protein>
    <submittedName>
        <fullName evidence="7">Sodium-dependent dicarboxylate transporter 2/3/5</fullName>
    </submittedName>
</protein>
<feature type="transmembrane region" description="Helical" evidence="6">
    <location>
        <begin position="187"/>
        <end position="208"/>
    </location>
</feature>
<evidence type="ECO:0000313" key="7">
    <source>
        <dbReference type="EMBL" id="MBB5348653.1"/>
    </source>
</evidence>
<keyword evidence="4 6" id="KW-1133">Transmembrane helix</keyword>
<feature type="transmembrane region" description="Helical" evidence="6">
    <location>
        <begin position="128"/>
        <end position="148"/>
    </location>
</feature>
<accession>A0A840UUZ6</accession>
<evidence type="ECO:0000313" key="8">
    <source>
        <dbReference type="Proteomes" id="UP000539642"/>
    </source>
</evidence>
<feature type="transmembrane region" description="Helical" evidence="6">
    <location>
        <begin position="409"/>
        <end position="427"/>
    </location>
</feature>
<gene>
    <name evidence="7" type="ORF">HNQ81_002393</name>
</gene>
<proteinExistence type="predicted"/>
<dbReference type="PROSITE" id="PS01271">
    <property type="entry name" value="NA_SULFATE"/>
    <property type="match status" value="1"/>
</dbReference>
<evidence type="ECO:0000256" key="5">
    <source>
        <dbReference type="ARBA" id="ARBA00023136"/>
    </source>
</evidence>
<feature type="transmembrane region" description="Helical" evidence="6">
    <location>
        <begin position="101"/>
        <end position="121"/>
    </location>
</feature>
<keyword evidence="3 6" id="KW-0812">Transmembrane</keyword>
<dbReference type="EMBL" id="JACHEO010000014">
    <property type="protein sequence ID" value="MBB5348653.1"/>
    <property type="molecule type" value="Genomic_DNA"/>
</dbReference>
<evidence type="ECO:0000256" key="2">
    <source>
        <dbReference type="ARBA" id="ARBA00022448"/>
    </source>
</evidence>
<evidence type="ECO:0000256" key="3">
    <source>
        <dbReference type="ARBA" id="ARBA00022692"/>
    </source>
</evidence>
<feature type="transmembrane region" description="Helical" evidence="6">
    <location>
        <begin position="154"/>
        <end position="175"/>
    </location>
</feature>
<name>A0A840UUZ6_9BACT</name>
<comment type="subcellular location">
    <subcellularLocation>
        <location evidence="1">Membrane</location>
        <topology evidence="1">Multi-pass membrane protein</topology>
    </subcellularLocation>
</comment>
<feature type="transmembrane region" description="Helical" evidence="6">
    <location>
        <begin position="228"/>
        <end position="248"/>
    </location>
</feature>
<dbReference type="AlphaFoldDB" id="A0A840UUZ6"/>
<evidence type="ECO:0000256" key="6">
    <source>
        <dbReference type="SAM" id="Phobius"/>
    </source>
</evidence>
<feature type="transmembrane region" description="Helical" evidence="6">
    <location>
        <begin position="269"/>
        <end position="286"/>
    </location>
</feature>
<keyword evidence="8" id="KW-1185">Reference proteome</keyword>
<comment type="caution">
    <text evidence="7">The sequence shown here is derived from an EMBL/GenBank/DDBJ whole genome shotgun (WGS) entry which is preliminary data.</text>
</comment>
<feature type="transmembrane region" description="Helical" evidence="6">
    <location>
        <begin position="386"/>
        <end position="403"/>
    </location>
</feature>